<dbReference type="OrthoDB" id="9812708at2"/>
<evidence type="ECO:0000256" key="3">
    <source>
        <dbReference type="PROSITE-ProRule" id="PRU00023"/>
    </source>
</evidence>
<keyword evidence="5" id="KW-1185">Reference proteome</keyword>
<dbReference type="SUPFAM" id="SSF48403">
    <property type="entry name" value="Ankyrin repeat"/>
    <property type="match status" value="1"/>
</dbReference>
<dbReference type="Pfam" id="PF12796">
    <property type="entry name" value="Ank_2"/>
    <property type="match status" value="1"/>
</dbReference>
<dbReference type="PANTHER" id="PTHR24198:SF165">
    <property type="entry name" value="ANKYRIN REPEAT-CONTAINING PROTEIN-RELATED"/>
    <property type="match status" value="1"/>
</dbReference>
<evidence type="ECO:0000256" key="2">
    <source>
        <dbReference type="ARBA" id="ARBA00023043"/>
    </source>
</evidence>
<dbReference type="EMBL" id="BATI01000005">
    <property type="protein sequence ID" value="GAD61314.1"/>
    <property type="molecule type" value="Genomic_DNA"/>
</dbReference>
<dbReference type="PROSITE" id="PS50088">
    <property type="entry name" value="ANK_REPEAT"/>
    <property type="match status" value="1"/>
</dbReference>
<dbReference type="SMART" id="SM00248">
    <property type="entry name" value="ANK"/>
    <property type="match status" value="4"/>
</dbReference>
<dbReference type="Proteomes" id="UP000016560">
    <property type="component" value="Unassembled WGS sequence"/>
</dbReference>
<dbReference type="InterPro" id="IPR036770">
    <property type="entry name" value="Ankyrin_rpt-contain_sf"/>
</dbReference>
<evidence type="ECO:0000256" key="1">
    <source>
        <dbReference type="ARBA" id="ARBA00022737"/>
    </source>
</evidence>
<dbReference type="eggNOG" id="COG0666">
    <property type="taxonomic scope" value="Bacteria"/>
</dbReference>
<evidence type="ECO:0000313" key="5">
    <source>
        <dbReference type="Proteomes" id="UP000016560"/>
    </source>
</evidence>
<keyword evidence="1" id="KW-0677">Repeat</keyword>
<name>U3AUI0_AQUA1</name>
<accession>U3AUI0</accession>
<evidence type="ECO:0000313" key="4">
    <source>
        <dbReference type="EMBL" id="GAD61314.1"/>
    </source>
</evidence>
<organism evidence="4 5">
    <name type="scientific">Aquipseudomonas alcaligenes (strain ATCC 14909 / DSM 50342 / CCUG 1425 / JCM 20561 / NBRC 14159 / NCIMB 9945 / NCTC 10367 / 1577)</name>
    <name type="common">Pseudomonas alcaligenes</name>
    <dbReference type="NCBI Taxonomy" id="1215092"/>
    <lineage>
        <taxon>Bacteria</taxon>
        <taxon>Pseudomonadati</taxon>
        <taxon>Pseudomonadota</taxon>
        <taxon>Gammaproteobacteria</taxon>
        <taxon>Pseudomonadales</taxon>
        <taxon>Pseudomonadaceae</taxon>
        <taxon>Aquipseudomonas</taxon>
    </lineage>
</organism>
<dbReference type="PANTHER" id="PTHR24198">
    <property type="entry name" value="ANKYRIN REPEAT AND PROTEIN KINASE DOMAIN-CONTAINING PROTEIN"/>
    <property type="match status" value="1"/>
</dbReference>
<comment type="caution">
    <text evidence="4">The sequence shown here is derived from an EMBL/GenBank/DDBJ whole genome shotgun (WGS) entry which is preliminary data.</text>
</comment>
<gene>
    <name evidence="4" type="ORF">PA6_005_02030</name>
</gene>
<feature type="repeat" description="ANK" evidence="3">
    <location>
        <begin position="197"/>
        <end position="229"/>
    </location>
</feature>
<keyword evidence="2 3" id="KW-0040">ANK repeat</keyword>
<sequence length="286" mass="32407">MAIKIKINKKHQELSDACCEGNIARVKALIDEGLDLREIWTADVYPLVIAQHSGSIELARMLVDNGMPLYWNSKYSYRNLDYSEYLPAEDEVRQRLLFGKFDENSLPVSLALLDYAQQVNTPDPGYSGLYSASALENKYTSAISDEYVYRLLEMGADVDHLNPRGESLLHLLVLGKNDKYVEQFIRLSRDVNQLTPGGMTPLMRAVIGGRLNVIRVLLECGARVDCGDFYNKVTVLDDLIWYRDRNSYENRDGAIDQVVELMRTHGAKTYAEMVRDGDIEEAPQGE</sequence>
<dbReference type="AlphaFoldDB" id="U3AUI0"/>
<dbReference type="InterPro" id="IPR002110">
    <property type="entry name" value="Ankyrin_rpt"/>
</dbReference>
<dbReference type="Gene3D" id="1.25.40.20">
    <property type="entry name" value="Ankyrin repeat-containing domain"/>
    <property type="match status" value="2"/>
</dbReference>
<proteinExistence type="predicted"/>
<dbReference type="PROSITE" id="PS50297">
    <property type="entry name" value="ANK_REP_REGION"/>
    <property type="match status" value="1"/>
</dbReference>
<dbReference type="RefSeq" id="WP_021699408.1">
    <property type="nucleotide sequence ID" value="NZ_BATI01000005.1"/>
</dbReference>
<protein>
    <submittedName>
        <fullName evidence="4">Uncharacterized protein</fullName>
    </submittedName>
</protein>
<reference evidence="4" key="1">
    <citation type="submission" date="2024-09" db="EMBL/GenBank/DDBJ databases">
        <title>Whole genome shotgun sequence of Pseudomonas alcaligenes NBRC 14159.</title>
        <authorList>
            <person name="Yoshida I."/>
            <person name="Hosoyama A."/>
            <person name="Tsuchikane K."/>
            <person name="Noguchi M."/>
            <person name="Hirakata S."/>
            <person name="Ando Y."/>
            <person name="Ohji S."/>
            <person name="Yamazoe A."/>
            <person name="Yamazaki S."/>
            <person name="Fujita N."/>
        </authorList>
    </citation>
    <scope>NUCLEOTIDE SEQUENCE</scope>
    <source>
        <strain evidence="4">NBRC 14159</strain>
    </source>
</reference>